<evidence type="ECO:0000256" key="1">
    <source>
        <dbReference type="ARBA" id="ARBA00006721"/>
    </source>
</evidence>
<accession>A0A835CQ90</accession>
<evidence type="ECO:0000256" key="4">
    <source>
        <dbReference type="SAM" id="SignalP"/>
    </source>
</evidence>
<proteinExistence type="inferred from homology"/>
<dbReference type="Pfam" id="PF01755">
    <property type="entry name" value="Glyco_transf_25"/>
    <property type="match status" value="1"/>
</dbReference>
<dbReference type="InterPro" id="IPR050757">
    <property type="entry name" value="Collagen_mod_GT25"/>
</dbReference>
<dbReference type="EMBL" id="JACMRX010000005">
    <property type="protein sequence ID" value="KAF7988925.1"/>
    <property type="molecule type" value="Genomic_DNA"/>
</dbReference>
<comment type="caution">
    <text evidence="6">The sequence shown here is derived from an EMBL/GenBank/DDBJ whole genome shotgun (WGS) entry which is preliminary data.</text>
</comment>
<keyword evidence="4" id="KW-0732">Signal</keyword>
<keyword evidence="2" id="KW-0328">Glycosyltransferase</keyword>
<dbReference type="CDD" id="cd06532">
    <property type="entry name" value="Glyco_transf_25"/>
    <property type="match status" value="1"/>
</dbReference>
<dbReference type="InterPro" id="IPR029044">
    <property type="entry name" value="Nucleotide-diphossugar_trans"/>
</dbReference>
<protein>
    <recommendedName>
        <fullName evidence="5">Glycosyl transferase family 25 domain-containing protein</fullName>
    </recommendedName>
</protein>
<dbReference type="Proteomes" id="UP000639338">
    <property type="component" value="Unassembled WGS sequence"/>
</dbReference>
<dbReference type="SUPFAM" id="SSF53448">
    <property type="entry name" value="Nucleotide-diphospho-sugar transferases"/>
    <property type="match status" value="1"/>
</dbReference>
<dbReference type="OrthoDB" id="47375at2759"/>
<dbReference type="PANTHER" id="PTHR10730:SF53">
    <property type="entry name" value="GLYCOSYLTRANSFERASE 25 FAMILY MEMBER"/>
    <property type="match status" value="1"/>
</dbReference>
<dbReference type="InterPro" id="IPR002654">
    <property type="entry name" value="Glyco_trans_25"/>
</dbReference>
<evidence type="ECO:0000256" key="2">
    <source>
        <dbReference type="ARBA" id="ARBA00022676"/>
    </source>
</evidence>
<gene>
    <name evidence="6" type="ORF">HCN44_007235</name>
</gene>
<reference evidence="6 7" key="1">
    <citation type="submission" date="2020-08" db="EMBL/GenBank/DDBJ databases">
        <title>Aphidius gifuensis genome sequencing and assembly.</title>
        <authorList>
            <person name="Du Z."/>
        </authorList>
    </citation>
    <scope>NUCLEOTIDE SEQUENCE [LARGE SCALE GENOMIC DNA]</scope>
    <source>
        <strain evidence="6">YNYX2018</strain>
        <tissue evidence="6">Adults</tissue>
    </source>
</reference>
<comment type="similarity">
    <text evidence="1">Belongs to the glycosyltransferase 25 family.</text>
</comment>
<evidence type="ECO:0000313" key="6">
    <source>
        <dbReference type="EMBL" id="KAF7988925.1"/>
    </source>
</evidence>
<keyword evidence="3" id="KW-0808">Transferase</keyword>
<sequence length="562" mass="65994">MKFYSVLFTLILSVTCDVNNLKKPTIAVTILIRNKAHTLPYFLSQFSRLNYPKNRISLWIRSDNNIDNSIDVLNTWLKKHNKEYHSIDLILDDKSEGFSDEKGIADWSNNRFSHVIKYREEALNYARRIWADYIFMLDADVFLTNVDTLNMLILKNHTVVSPLLKSDGMYSNFWAGMTNDYYYERTHKYKPILNREIQGCHEVPMIHSAVLIDLRKLDSDYLTYKPEKLSSYDGPTDDIITFALGANSSGVTLHVCNDEIYGFLPVPIEAHETLEVDVQQLINLKIDILGQQKALWLEDVMKKYVNYPDKDTLGMDKIFMINLERRPERRDRMINCFQELGIEVEITNAVDGKKLNESLLDNWNIKMMPEYADPYHKRPMKMGEIGCFLSHYIIWNKVIENNYEKVMVLEDDVRFEPYFRNKVNWIMKDEIERLKIPWDIIYLGRKRMQEQDEPFVDGSKYLVHAGYSYWTLGYILSKSGAEKLINAKPLDKLIPVDEYFPILFDRHPRTNWKNHFSNRNLIALSASPLLVYPTHYTGESGYISDTEESIIINNNQNIKYEL</sequence>
<name>A0A835CQ90_APHGI</name>
<feature type="domain" description="Glycosyl transferase family 25" evidence="5">
    <location>
        <begin position="315"/>
        <end position="498"/>
    </location>
</feature>
<feature type="chain" id="PRO_5032978413" description="Glycosyl transferase family 25 domain-containing protein" evidence="4">
    <location>
        <begin position="17"/>
        <end position="562"/>
    </location>
</feature>
<dbReference type="Gene3D" id="3.90.550.10">
    <property type="entry name" value="Spore Coat Polysaccharide Biosynthesis Protein SpsA, Chain A"/>
    <property type="match status" value="1"/>
</dbReference>
<dbReference type="AlphaFoldDB" id="A0A835CQ90"/>
<organism evidence="6 7">
    <name type="scientific">Aphidius gifuensis</name>
    <name type="common">Parasitoid wasp</name>
    <dbReference type="NCBI Taxonomy" id="684658"/>
    <lineage>
        <taxon>Eukaryota</taxon>
        <taxon>Metazoa</taxon>
        <taxon>Ecdysozoa</taxon>
        <taxon>Arthropoda</taxon>
        <taxon>Hexapoda</taxon>
        <taxon>Insecta</taxon>
        <taxon>Pterygota</taxon>
        <taxon>Neoptera</taxon>
        <taxon>Endopterygota</taxon>
        <taxon>Hymenoptera</taxon>
        <taxon>Apocrita</taxon>
        <taxon>Ichneumonoidea</taxon>
        <taxon>Braconidae</taxon>
        <taxon>Aphidiinae</taxon>
        <taxon>Aphidius</taxon>
    </lineage>
</organism>
<dbReference type="PANTHER" id="PTHR10730">
    <property type="entry name" value="PROCOLLAGEN-LYSINE,2-OXOGLUTARATE 5-DIOXYGENASE/GLYCOSYLTRANSFERASE 25 FAMILY MEMBER"/>
    <property type="match status" value="1"/>
</dbReference>
<keyword evidence="7" id="KW-1185">Reference proteome</keyword>
<evidence type="ECO:0000313" key="7">
    <source>
        <dbReference type="Proteomes" id="UP000639338"/>
    </source>
</evidence>
<evidence type="ECO:0000259" key="5">
    <source>
        <dbReference type="Pfam" id="PF01755"/>
    </source>
</evidence>
<feature type="signal peptide" evidence="4">
    <location>
        <begin position="1"/>
        <end position="16"/>
    </location>
</feature>
<evidence type="ECO:0000256" key="3">
    <source>
        <dbReference type="ARBA" id="ARBA00022679"/>
    </source>
</evidence>
<dbReference type="GO" id="GO:0050211">
    <property type="term" value="F:procollagen galactosyltransferase activity"/>
    <property type="evidence" value="ECO:0007669"/>
    <property type="project" value="TreeGrafter"/>
</dbReference>